<accession>A0ABU9UBE6</accession>
<dbReference type="InterPro" id="IPR002645">
    <property type="entry name" value="STAS_dom"/>
</dbReference>
<reference evidence="4 5" key="1">
    <citation type="submission" date="2024-03" db="EMBL/GenBank/DDBJ databases">
        <title>Ignisphaera cupida sp. nov., a hyperthermophilic hydrolytic archaeon from a hot spring of Kamchatka, and proposal of Ignisphaeraceae fam. nov.</title>
        <authorList>
            <person name="Podosokorskaya O.A."/>
            <person name="Elcheninov A.G."/>
            <person name="Maltseva A.I."/>
            <person name="Zayulina K.S."/>
            <person name="Novikov A."/>
            <person name="Merkel A.Y."/>
        </authorList>
    </citation>
    <scope>NUCLEOTIDE SEQUENCE [LARGE SCALE GENOMIC DNA]</scope>
    <source>
        <strain evidence="4 5">38H-sp</strain>
    </source>
</reference>
<feature type="domain" description="STAS" evidence="3">
    <location>
        <begin position="1"/>
        <end position="100"/>
    </location>
</feature>
<dbReference type="RefSeq" id="WP_420069431.1">
    <property type="nucleotide sequence ID" value="NZ_JBCHKQ010000002.1"/>
</dbReference>
<comment type="caution">
    <text evidence="4">The sequence shown here is derived from an EMBL/GenBank/DDBJ whole genome shotgun (WGS) entry which is preliminary data.</text>
</comment>
<dbReference type="PANTHER" id="PTHR33495">
    <property type="entry name" value="ANTI-SIGMA FACTOR ANTAGONIST TM_1081-RELATED-RELATED"/>
    <property type="match status" value="1"/>
</dbReference>
<dbReference type="Proteomes" id="UP001466331">
    <property type="component" value="Unassembled WGS sequence"/>
</dbReference>
<organism evidence="4 5">
    <name type="scientific">Rarispira pelagica</name>
    <dbReference type="NCBI Taxonomy" id="3141764"/>
    <lineage>
        <taxon>Bacteria</taxon>
        <taxon>Pseudomonadati</taxon>
        <taxon>Spirochaetota</taxon>
        <taxon>Spirochaetia</taxon>
        <taxon>Winmispirales</taxon>
        <taxon>Winmispiraceae</taxon>
        <taxon>Rarispira</taxon>
    </lineage>
</organism>
<evidence type="ECO:0000313" key="4">
    <source>
        <dbReference type="EMBL" id="MEM5947985.1"/>
    </source>
</evidence>
<dbReference type="InterPro" id="IPR036513">
    <property type="entry name" value="STAS_dom_sf"/>
</dbReference>
<dbReference type="SUPFAM" id="SSF52091">
    <property type="entry name" value="SpoIIaa-like"/>
    <property type="match status" value="1"/>
</dbReference>
<evidence type="ECO:0000313" key="5">
    <source>
        <dbReference type="Proteomes" id="UP001466331"/>
    </source>
</evidence>
<keyword evidence="5" id="KW-1185">Reference proteome</keyword>
<evidence type="ECO:0000256" key="2">
    <source>
        <dbReference type="RuleBase" id="RU003749"/>
    </source>
</evidence>
<dbReference type="CDD" id="cd07043">
    <property type="entry name" value="STAS_anti-anti-sigma_factors"/>
    <property type="match status" value="1"/>
</dbReference>
<dbReference type="PROSITE" id="PS50801">
    <property type="entry name" value="STAS"/>
    <property type="match status" value="1"/>
</dbReference>
<dbReference type="Gene3D" id="3.30.750.24">
    <property type="entry name" value="STAS domain"/>
    <property type="match status" value="1"/>
</dbReference>
<evidence type="ECO:0000259" key="3">
    <source>
        <dbReference type="PROSITE" id="PS50801"/>
    </source>
</evidence>
<evidence type="ECO:0000256" key="1">
    <source>
        <dbReference type="ARBA" id="ARBA00009013"/>
    </source>
</evidence>
<dbReference type="InterPro" id="IPR003658">
    <property type="entry name" value="Anti-sigma_ant"/>
</dbReference>
<name>A0ABU9UBE6_9SPIR</name>
<dbReference type="NCBIfam" id="TIGR00377">
    <property type="entry name" value="ant_ant_sig"/>
    <property type="match status" value="1"/>
</dbReference>
<sequence>MEINTQKKGDTVIFFLQGEMDLYNSHMLKEHLSKIKEQNPKKIIINMKDVPYIDSSGIGALIYVYSSLKKEHIDFAITGIDGTVKRVIELTKLSEYFPIE</sequence>
<dbReference type="EMBL" id="JBCHKQ010000002">
    <property type="protein sequence ID" value="MEM5947985.1"/>
    <property type="molecule type" value="Genomic_DNA"/>
</dbReference>
<dbReference type="Pfam" id="PF01740">
    <property type="entry name" value="STAS"/>
    <property type="match status" value="1"/>
</dbReference>
<gene>
    <name evidence="4" type="ORF">WKV44_05475</name>
</gene>
<protein>
    <recommendedName>
        <fullName evidence="2">Anti-sigma factor antagonist</fullName>
    </recommendedName>
</protein>
<proteinExistence type="inferred from homology"/>
<dbReference type="PANTHER" id="PTHR33495:SF2">
    <property type="entry name" value="ANTI-SIGMA FACTOR ANTAGONIST TM_1081-RELATED"/>
    <property type="match status" value="1"/>
</dbReference>
<comment type="similarity">
    <text evidence="1 2">Belongs to the anti-sigma-factor antagonist family.</text>
</comment>